<name>A0A1H0WD94_9BURK</name>
<dbReference type="OrthoDB" id="8689481at2"/>
<evidence type="ECO:0000313" key="1">
    <source>
        <dbReference type="EMBL" id="SDP88647.1"/>
    </source>
</evidence>
<organism evidence="1 2">
    <name type="scientific">Paracidovorax cattleyae</name>
    <dbReference type="NCBI Taxonomy" id="80868"/>
    <lineage>
        <taxon>Bacteria</taxon>
        <taxon>Pseudomonadati</taxon>
        <taxon>Pseudomonadota</taxon>
        <taxon>Betaproteobacteria</taxon>
        <taxon>Burkholderiales</taxon>
        <taxon>Comamonadaceae</taxon>
        <taxon>Paracidovorax</taxon>
    </lineage>
</organism>
<dbReference type="AlphaFoldDB" id="A0A1H0WD94"/>
<gene>
    <name evidence="1" type="ORF">SAMN04489708_13638</name>
</gene>
<reference evidence="2" key="1">
    <citation type="submission" date="2016-10" db="EMBL/GenBank/DDBJ databases">
        <authorList>
            <person name="Varghese N."/>
            <person name="Submissions S."/>
        </authorList>
    </citation>
    <scope>NUCLEOTIDE SEQUENCE [LARGE SCALE GENOMIC DNA]</scope>
    <source>
        <strain evidence="2">DSM 17101</strain>
    </source>
</reference>
<sequence length="368" mass="41461">MADATSITTWPGCDPQVAEAIAAFSRAWGPYSAQSRRYSIFRLLKEKIDPAWQGLLARFPMVTGSVLKTAWVRYELFRSRAGTRVDSDGNLIETSDKAHSPALSDGEFPDFKSLSLIGQQYGFNALDRFIYFVIRSTPAYDGTTASDIMLTASLDSLRNLALACRAKKPKREYHGKVNTLRGAEICRLCDQATELSAHLAGNAWPEEDIDDQRLRLSSLYCCKHKPKKAFSDAVRADYLRAKRNQGAFDQELERLDRQSWAGTAAAYAKSGNPAVDEYIRLLSAHRSLTYEQQPSDRLDTLETRLRWEARMLVDRRISDRKKEIIALLSSGMNQSEVARQLGIERQAISKALHSVPQEYRLDRLSNAS</sequence>
<dbReference type="RefSeq" id="WP_143015975.1">
    <property type="nucleotide sequence ID" value="NZ_FNJL01000036.1"/>
</dbReference>
<dbReference type="Gene3D" id="1.10.10.60">
    <property type="entry name" value="Homeodomain-like"/>
    <property type="match status" value="1"/>
</dbReference>
<protein>
    <submittedName>
        <fullName evidence="1">Uncharacterized protein</fullName>
    </submittedName>
</protein>
<proteinExistence type="predicted"/>
<dbReference type="Proteomes" id="UP000199317">
    <property type="component" value="Unassembled WGS sequence"/>
</dbReference>
<accession>A0A1H0WD94</accession>
<evidence type="ECO:0000313" key="2">
    <source>
        <dbReference type="Proteomes" id="UP000199317"/>
    </source>
</evidence>
<keyword evidence="2" id="KW-1185">Reference proteome</keyword>
<dbReference type="EMBL" id="FNJL01000036">
    <property type="protein sequence ID" value="SDP88647.1"/>
    <property type="molecule type" value="Genomic_DNA"/>
</dbReference>